<keyword evidence="2" id="KW-1185">Reference proteome</keyword>
<dbReference type="EMBL" id="CM046396">
    <property type="protein sequence ID" value="KAI8537308.1"/>
    <property type="molecule type" value="Genomic_DNA"/>
</dbReference>
<name>A0ACC0MA77_RHOML</name>
<evidence type="ECO:0000313" key="2">
    <source>
        <dbReference type="Proteomes" id="UP001062846"/>
    </source>
</evidence>
<protein>
    <submittedName>
        <fullName evidence="1">Uncharacterized protein</fullName>
    </submittedName>
</protein>
<organism evidence="1 2">
    <name type="scientific">Rhododendron molle</name>
    <name type="common">Chinese azalea</name>
    <name type="synonym">Azalea mollis</name>
    <dbReference type="NCBI Taxonomy" id="49168"/>
    <lineage>
        <taxon>Eukaryota</taxon>
        <taxon>Viridiplantae</taxon>
        <taxon>Streptophyta</taxon>
        <taxon>Embryophyta</taxon>
        <taxon>Tracheophyta</taxon>
        <taxon>Spermatophyta</taxon>
        <taxon>Magnoliopsida</taxon>
        <taxon>eudicotyledons</taxon>
        <taxon>Gunneridae</taxon>
        <taxon>Pentapetalae</taxon>
        <taxon>asterids</taxon>
        <taxon>Ericales</taxon>
        <taxon>Ericaceae</taxon>
        <taxon>Ericoideae</taxon>
        <taxon>Rhodoreae</taxon>
        <taxon>Rhododendron</taxon>
    </lineage>
</organism>
<dbReference type="Proteomes" id="UP001062846">
    <property type="component" value="Chromosome 9"/>
</dbReference>
<evidence type="ECO:0000313" key="1">
    <source>
        <dbReference type="EMBL" id="KAI8537308.1"/>
    </source>
</evidence>
<gene>
    <name evidence="1" type="ORF">RHMOL_Rhmol09G0013500</name>
</gene>
<proteinExistence type="predicted"/>
<comment type="caution">
    <text evidence="1">The sequence shown here is derived from an EMBL/GenBank/DDBJ whole genome shotgun (WGS) entry which is preliminary data.</text>
</comment>
<sequence>MSMDYHFEVEQEVGSSAYAFFGFNGRKKPLASTESHIFSPASFFLSLWNVEVKMMLIQKIFMKGLPVYGGYLQSTRSEDGEIVRRAVEDMDLAKASLWKKLYVIYSFFFVRKIVIHIFTFIFHWVVLPATVLVPEVLKSPHGHLFTFLSP</sequence>
<reference evidence="1" key="1">
    <citation type="submission" date="2022-02" db="EMBL/GenBank/DDBJ databases">
        <title>Plant Genome Project.</title>
        <authorList>
            <person name="Zhang R.-G."/>
        </authorList>
    </citation>
    <scope>NUCLEOTIDE SEQUENCE</scope>
    <source>
        <strain evidence="1">AT1</strain>
    </source>
</reference>
<accession>A0ACC0MA77</accession>